<protein>
    <submittedName>
        <fullName evidence="1">Uncharacterized protein</fullName>
    </submittedName>
</protein>
<dbReference type="EMBL" id="MZNU01000022">
    <property type="protein sequence ID" value="OWP07020.1"/>
    <property type="molecule type" value="Genomic_DNA"/>
</dbReference>
<sequence>MPSLTTGVHNMAVARYMEIKGPMCSVNLANSCRREASVSWLRSSSLKILMTSSDPPLEQSWVKVTSLSVTSIILRGASFTPAVRSKHRAIPLKPPGEFSGHVLASAESRGRQGKAIMAPQTVSLIPDNLKRLEAAPSSLHAYLTTGQNFEKITVGISTGQANRKKDIRAWDSRWKAAAKG</sequence>
<dbReference type="AlphaFoldDB" id="A0A218ZHE9"/>
<evidence type="ECO:0000313" key="2">
    <source>
        <dbReference type="Proteomes" id="UP000242519"/>
    </source>
</evidence>
<gene>
    <name evidence="1" type="ORF">B2J93_7754</name>
</gene>
<organism evidence="1 2">
    <name type="scientific">Diplocarpon coronariae</name>
    <dbReference type="NCBI Taxonomy" id="2795749"/>
    <lineage>
        <taxon>Eukaryota</taxon>
        <taxon>Fungi</taxon>
        <taxon>Dikarya</taxon>
        <taxon>Ascomycota</taxon>
        <taxon>Pezizomycotina</taxon>
        <taxon>Leotiomycetes</taxon>
        <taxon>Helotiales</taxon>
        <taxon>Drepanopezizaceae</taxon>
        <taxon>Diplocarpon</taxon>
    </lineage>
</organism>
<dbReference type="InParanoid" id="A0A218ZHE9"/>
<evidence type="ECO:0000313" key="1">
    <source>
        <dbReference type="EMBL" id="OWP07020.1"/>
    </source>
</evidence>
<dbReference type="OrthoDB" id="10603425at2759"/>
<name>A0A218ZHE9_9HELO</name>
<accession>A0A218ZHE9</accession>
<dbReference type="Proteomes" id="UP000242519">
    <property type="component" value="Unassembled WGS sequence"/>
</dbReference>
<keyword evidence="2" id="KW-1185">Reference proteome</keyword>
<comment type="caution">
    <text evidence="1">The sequence shown here is derived from an EMBL/GenBank/DDBJ whole genome shotgun (WGS) entry which is preliminary data.</text>
</comment>
<proteinExistence type="predicted"/>
<reference evidence="1 2" key="1">
    <citation type="submission" date="2017-04" db="EMBL/GenBank/DDBJ databases">
        <title>Draft genome sequence of Marssonina coronaria NL1: causal agent of apple blotch.</title>
        <authorList>
            <person name="Cheng Q."/>
        </authorList>
    </citation>
    <scope>NUCLEOTIDE SEQUENCE [LARGE SCALE GENOMIC DNA]</scope>
    <source>
        <strain evidence="1 2">NL1</strain>
    </source>
</reference>